<gene>
    <name evidence="1" type="ORF">CERSUDRAFT_84357</name>
</gene>
<reference evidence="1 2" key="1">
    <citation type="journal article" date="2012" name="Proc. Natl. Acad. Sci. U.S.A.">
        <title>Comparative genomics of Ceriporiopsis subvermispora and Phanerochaete chrysosporium provide insight into selective ligninolysis.</title>
        <authorList>
            <person name="Fernandez-Fueyo E."/>
            <person name="Ruiz-Duenas F.J."/>
            <person name="Ferreira P."/>
            <person name="Floudas D."/>
            <person name="Hibbett D.S."/>
            <person name="Canessa P."/>
            <person name="Larrondo L.F."/>
            <person name="James T.Y."/>
            <person name="Seelenfreund D."/>
            <person name="Lobos S."/>
            <person name="Polanco R."/>
            <person name="Tello M."/>
            <person name="Honda Y."/>
            <person name="Watanabe T."/>
            <person name="Watanabe T."/>
            <person name="Ryu J.S."/>
            <person name="Kubicek C.P."/>
            <person name="Schmoll M."/>
            <person name="Gaskell J."/>
            <person name="Hammel K.E."/>
            <person name="St John F.J."/>
            <person name="Vanden Wymelenberg A."/>
            <person name="Sabat G."/>
            <person name="Splinter BonDurant S."/>
            <person name="Syed K."/>
            <person name="Yadav J.S."/>
            <person name="Doddapaneni H."/>
            <person name="Subramanian V."/>
            <person name="Lavin J.L."/>
            <person name="Oguiza J.A."/>
            <person name="Perez G."/>
            <person name="Pisabarro A.G."/>
            <person name="Ramirez L."/>
            <person name="Santoyo F."/>
            <person name="Master E."/>
            <person name="Coutinho P.M."/>
            <person name="Henrissat B."/>
            <person name="Lombard V."/>
            <person name="Magnuson J.K."/>
            <person name="Kuees U."/>
            <person name="Hori C."/>
            <person name="Igarashi K."/>
            <person name="Samejima M."/>
            <person name="Held B.W."/>
            <person name="Barry K.W."/>
            <person name="LaButti K.M."/>
            <person name="Lapidus A."/>
            <person name="Lindquist E.A."/>
            <person name="Lucas S.M."/>
            <person name="Riley R."/>
            <person name="Salamov A.A."/>
            <person name="Hoffmeister D."/>
            <person name="Schwenk D."/>
            <person name="Hadar Y."/>
            <person name="Yarden O."/>
            <person name="de Vries R.P."/>
            <person name="Wiebenga A."/>
            <person name="Stenlid J."/>
            <person name="Eastwood D."/>
            <person name="Grigoriev I.V."/>
            <person name="Berka R.M."/>
            <person name="Blanchette R.A."/>
            <person name="Kersten P."/>
            <person name="Martinez A.T."/>
            <person name="Vicuna R."/>
            <person name="Cullen D."/>
        </authorList>
    </citation>
    <scope>NUCLEOTIDE SEQUENCE [LARGE SCALE GENOMIC DNA]</scope>
    <source>
        <strain evidence="1 2">B</strain>
    </source>
</reference>
<organism evidence="1 2">
    <name type="scientific">Ceriporiopsis subvermispora (strain B)</name>
    <name type="common">White-rot fungus</name>
    <name type="synonym">Gelatoporia subvermispora</name>
    <dbReference type="NCBI Taxonomy" id="914234"/>
    <lineage>
        <taxon>Eukaryota</taxon>
        <taxon>Fungi</taxon>
        <taxon>Dikarya</taxon>
        <taxon>Basidiomycota</taxon>
        <taxon>Agaricomycotina</taxon>
        <taxon>Agaricomycetes</taxon>
        <taxon>Polyporales</taxon>
        <taxon>Gelatoporiaceae</taxon>
        <taxon>Gelatoporia</taxon>
    </lineage>
</organism>
<evidence type="ECO:0000313" key="2">
    <source>
        <dbReference type="Proteomes" id="UP000016930"/>
    </source>
</evidence>
<sequence>MLPISSKLVGAMRNRLPLLLRARGFLAEPRCAPLVRVAKKQLSSYSANLPIVAV</sequence>
<protein>
    <submittedName>
        <fullName evidence="1">Uncharacterized protein</fullName>
    </submittedName>
</protein>
<dbReference type="HOGENOM" id="CLU_3050153_0_0_1"/>
<dbReference type="EMBL" id="KB445798">
    <property type="protein sequence ID" value="EMD36268.1"/>
    <property type="molecule type" value="Genomic_DNA"/>
</dbReference>
<keyword evidence="2" id="KW-1185">Reference proteome</keyword>
<proteinExistence type="predicted"/>
<dbReference type="AlphaFoldDB" id="M2QGU3"/>
<evidence type="ECO:0000313" key="1">
    <source>
        <dbReference type="EMBL" id="EMD36268.1"/>
    </source>
</evidence>
<name>M2QGU3_CERS8</name>
<dbReference type="Proteomes" id="UP000016930">
    <property type="component" value="Unassembled WGS sequence"/>
</dbReference>
<accession>M2QGU3</accession>